<gene>
    <name evidence="8" type="ORF">RR48_00484</name>
</gene>
<dbReference type="PROSITE" id="PS50035">
    <property type="entry name" value="PLD"/>
    <property type="match status" value="1"/>
</dbReference>
<evidence type="ECO:0000313" key="8">
    <source>
        <dbReference type="EMBL" id="KPJ21568.1"/>
    </source>
</evidence>
<evidence type="ECO:0000313" key="9">
    <source>
        <dbReference type="Proteomes" id="UP000053240"/>
    </source>
</evidence>
<dbReference type="GO" id="GO:0004630">
    <property type="term" value="F:phospholipase D activity"/>
    <property type="evidence" value="ECO:0007669"/>
    <property type="project" value="UniProtKB-EC"/>
</dbReference>
<organism evidence="8 9">
    <name type="scientific">Papilio machaon</name>
    <name type="common">Old World swallowtail butterfly</name>
    <dbReference type="NCBI Taxonomy" id="76193"/>
    <lineage>
        <taxon>Eukaryota</taxon>
        <taxon>Metazoa</taxon>
        <taxon>Ecdysozoa</taxon>
        <taxon>Arthropoda</taxon>
        <taxon>Hexapoda</taxon>
        <taxon>Insecta</taxon>
        <taxon>Pterygota</taxon>
        <taxon>Neoptera</taxon>
        <taxon>Endopterygota</taxon>
        <taxon>Lepidoptera</taxon>
        <taxon>Glossata</taxon>
        <taxon>Ditrysia</taxon>
        <taxon>Papilionoidea</taxon>
        <taxon>Papilionidae</taxon>
        <taxon>Papilioninae</taxon>
        <taxon>Papilio</taxon>
    </lineage>
</organism>
<dbReference type="GO" id="GO:0009395">
    <property type="term" value="P:phospholipid catabolic process"/>
    <property type="evidence" value="ECO:0007669"/>
    <property type="project" value="TreeGrafter"/>
</dbReference>
<dbReference type="PANTHER" id="PTHR18896">
    <property type="entry name" value="PHOSPHOLIPASE D"/>
    <property type="match status" value="1"/>
</dbReference>
<reference evidence="8 9" key="1">
    <citation type="journal article" date="2015" name="Nat. Commun.">
        <title>Outbred genome sequencing and CRISPR/Cas9 gene editing in butterflies.</title>
        <authorList>
            <person name="Li X."/>
            <person name="Fan D."/>
            <person name="Zhang W."/>
            <person name="Liu G."/>
            <person name="Zhang L."/>
            <person name="Zhao L."/>
            <person name="Fang X."/>
            <person name="Chen L."/>
            <person name="Dong Y."/>
            <person name="Chen Y."/>
            <person name="Ding Y."/>
            <person name="Zhao R."/>
            <person name="Feng M."/>
            <person name="Zhu Y."/>
            <person name="Feng Y."/>
            <person name="Jiang X."/>
            <person name="Zhu D."/>
            <person name="Xiang H."/>
            <person name="Feng X."/>
            <person name="Li S."/>
            <person name="Wang J."/>
            <person name="Zhang G."/>
            <person name="Kronforst M.R."/>
            <person name="Wang W."/>
        </authorList>
    </citation>
    <scope>NUCLEOTIDE SEQUENCE [LARGE SCALE GENOMIC DNA]</scope>
    <source>
        <strain evidence="8">Ya'a_city_454_Pm</strain>
        <tissue evidence="8">Whole body</tissue>
    </source>
</reference>
<evidence type="ECO:0000259" key="7">
    <source>
        <dbReference type="PROSITE" id="PS50035"/>
    </source>
</evidence>
<name>A0A0N1ID29_PAPMA</name>
<comment type="catalytic activity">
    <reaction evidence="1">
        <text>a 1,2-diacyl-sn-glycero-3-phosphocholine + H2O = a 1,2-diacyl-sn-glycero-3-phosphate + choline + H(+)</text>
        <dbReference type="Rhea" id="RHEA:14445"/>
        <dbReference type="ChEBI" id="CHEBI:15354"/>
        <dbReference type="ChEBI" id="CHEBI:15377"/>
        <dbReference type="ChEBI" id="CHEBI:15378"/>
        <dbReference type="ChEBI" id="CHEBI:57643"/>
        <dbReference type="ChEBI" id="CHEBI:58608"/>
        <dbReference type="EC" id="3.1.4.4"/>
    </reaction>
</comment>
<evidence type="ECO:0000256" key="5">
    <source>
        <dbReference type="ARBA" id="ARBA00022963"/>
    </source>
</evidence>
<protein>
    <recommendedName>
        <fullName evidence="2">phospholipase D</fullName>
        <ecNumber evidence="2">3.1.4.4</ecNumber>
    </recommendedName>
</protein>
<feature type="domain" description="PLD phosphodiesterase" evidence="7">
    <location>
        <begin position="155"/>
        <end position="182"/>
    </location>
</feature>
<dbReference type="InterPro" id="IPR015679">
    <property type="entry name" value="PLipase_D_fam"/>
</dbReference>
<keyword evidence="5" id="KW-0442">Lipid degradation</keyword>
<keyword evidence="9" id="KW-1185">Reference proteome</keyword>
<keyword evidence="6" id="KW-0443">Lipid metabolism</keyword>
<keyword evidence="3" id="KW-0677">Repeat</keyword>
<keyword evidence="4" id="KW-0378">Hydrolase</keyword>
<dbReference type="Proteomes" id="UP000053240">
    <property type="component" value="Unassembled WGS sequence"/>
</dbReference>
<dbReference type="STRING" id="76193.A0A0N1ID29"/>
<dbReference type="SMART" id="SM00155">
    <property type="entry name" value="PLDc"/>
    <property type="match status" value="1"/>
</dbReference>
<dbReference type="PANTHER" id="PTHR18896:SF76">
    <property type="entry name" value="PHOSPHOLIPASE"/>
    <property type="match status" value="1"/>
</dbReference>
<dbReference type="InterPro" id="IPR001736">
    <property type="entry name" value="PLipase_D/transphosphatidylase"/>
</dbReference>
<evidence type="ECO:0000256" key="6">
    <source>
        <dbReference type="ARBA" id="ARBA00023098"/>
    </source>
</evidence>
<dbReference type="SUPFAM" id="SSF56024">
    <property type="entry name" value="Phospholipase D/nuclease"/>
    <property type="match status" value="1"/>
</dbReference>
<dbReference type="GO" id="GO:0060627">
    <property type="term" value="P:regulation of vesicle-mediated transport"/>
    <property type="evidence" value="ECO:0007669"/>
    <property type="project" value="TreeGrafter"/>
</dbReference>
<evidence type="ECO:0000256" key="2">
    <source>
        <dbReference type="ARBA" id="ARBA00012027"/>
    </source>
</evidence>
<dbReference type="EC" id="3.1.4.4" evidence="2"/>
<accession>A0A0N1ID29</accession>
<sequence length="208" mass="23323">MCQVLRSASSWSCGFLEPDTVEQSVHEAYVDTITRAQHYVYIENQFFITLSRTNLNVRNQIGEALFNRIMRAVRGRETFRVFVVLPLLPGFEGEVGAPSGTSLHAVTHWNYQSICRSREAILTRLYEAGVSDPAQYITFHGLRTHAALGGEPVTELVYVHSKLLLADDRTLICGSANINDRSMIGTRDSEIAVLLQVRQLCCVTLSFQ</sequence>
<dbReference type="CDD" id="cd09141">
    <property type="entry name" value="PLDc_vPLD1_2_yPLD_like_2"/>
    <property type="match status" value="1"/>
</dbReference>
<dbReference type="Gene3D" id="3.30.870.10">
    <property type="entry name" value="Endonuclease Chain A"/>
    <property type="match status" value="1"/>
</dbReference>
<evidence type="ECO:0000256" key="3">
    <source>
        <dbReference type="ARBA" id="ARBA00022737"/>
    </source>
</evidence>
<dbReference type="EMBL" id="LADJ01056848">
    <property type="protein sequence ID" value="KPJ21568.1"/>
    <property type="molecule type" value="Genomic_DNA"/>
</dbReference>
<dbReference type="AlphaFoldDB" id="A0A0N1ID29"/>
<evidence type="ECO:0000256" key="1">
    <source>
        <dbReference type="ARBA" id="ARBA00000798"/>
    </source>
</evidence>
<evidence type="ECO:0000256" key="4">
    <source>
        <dbReference type="ARBA" id="ARBA00022801"/>
    </source>
</evidence>
<dbReference type="FunFam" id="3.30.870.10:FF:000011">
    <property type="entry name" value="Phospholipase"/>
    <property type="match status" value="1"/>
</dbReference>
<dbReference type="InParanoid" id="A0A0N1ID29"/>
<comment type="caution">
    <text evidence="8">The sequence shown here is derived from an EMBL/GenBank/DDBJ whole genome shotgun (WGS) entry which is preliminary data.</text>
</comment>
<proteinExistence type="predicted"/>